<feature type="domain" description="Homing endonuclease LAGLIDADG" evidence="1">
    <location>
        <begin position="42"/>
        <end position="140"/>
    </location>
</feature>
<accession>A0A023DJR6</accession>
<gene>
    <name evidence="2" type="ORF">GCA01S_071_00170</name>
</gene>
<dbReference type="Proteomes" id="UP000023561">
    <property type="component" value="Unassembled WGS sequence"/>
</dbReference>
<name>A0A023DJR6_9BACL</name>
<organism evidence="2 3">
    <name type="scientific">Parageobacillus caldoxylosilyticus NBRC 107762</name>
    <dbReference type="NCBI Taxonomy" id="1220594"/>
    <lineage>
        <taxon>Bacteria</taxon>
        <taxon>Bacillati</taxon>
        <taxon>Bacillota</taxon>
        <taxon>Bacilli</taxon>
        <taxon>Bacillales</taxon>
        <taxon>Anoxybacillaceae</taxon>
        <taxon>Saccharococcus</taxon>
    </lineage>
</organism>
<reference evidence="2 3" key="1">
    <citation type="submission" date="2014-04" db="EMBL/GenBank/DDBJ databases">
        <title>Whole genome shotgun sequence of Geobacillus caldoxylosilyticus NBRC 107762.</title>
        <authorList>
            <person name="Hosoyama A."/>
            <person name="Hosoyama Y."/>
            <person name="Katano-Makiyama Y."/>
            <person name="Tsuchikane K."/>
            <person name="Ohji S."/>
            <person name="Ichikawa N."/>
            <person name="Yamazoe A."/>
            <person name="Fujita N."/>
        </authorList>
    </citation>
    <scope>NUCLEOTIDE SEQUENCE [LARGE SCALE GENOMIC DNA]</scope>
    <source>
        <strain evidence="2 3">NBRC 107762</strain>
    </source>
</reference>
<keyword evidence="3" id="KW-1185">Reference proteome</keyword>
<dbReference type="AlphaFoldDB" id="A0A023DJR6"/>
<dbReference type="RefSeq" id="WP_255212299.1">
    <property type="nucleotide sequence ID" value="NZ_BAWO01000071.1"/>
</dbReference>
<dbReference type="InterPro" id="IPR051289">
    <property type="entry name" value="LAGLIDADG_Endonuclease"/>
</dbReference>
<sequence>MRQALKKYKNQKRVRYKNKWERGGDIKERIPNTNPIFSGIVTGFTMGEGSFIVCITESKTHYTGYQVMPCFKISLKKDDYKILEQIRDYLRCGKVVKFRDTATFLVRKLDEIVEVIIPFFDKYPLQNIKRHDFLLFKIICYKLLSGEGKTIDGIRRIYEIRKHMNNGGHKNRKKISF</sequence>
<evidence type="ECO:0000313" key="3">
    <source>
        <dbReference type="Proteomes" id="UP000023561"/>
    </source>
</evidence>
<dbReference type="GO" id="GO:0004519">
    <property type="term" value="F:endonuclease activity"/>
    <property type="evidence" value="ECO:0007669"/>
    <property type="project" value="InterPro"/>
</dbReference>
<dbReference type="EMBL" id="BAWO01000071">
    <property type="protein sequence ID" value="GAJ41478.1"/>
    <property type="molecule type" value="Genomic_DNA"/>
</dbReference>
<dbReference type="InterPro" id="IPR027434">
    <property type="entry name" value="Homing_endonucl"/>
</dbReference>
<proteinExistence type="predicted"/>
<dbReference type="PANTHER" id="PTHR36181:SF2">
    <property type="entry name" value="INTRON-ENCODED ENDONUCLEASE AI3-RELATED"/>
    <property type="match status" value="1"/>
</dbReference>
<comment type="caution">
    <text evidence="2">The sequence shown here is derived from an EMBL/GenBank/DDBJ whole genome shotgun (WGS) entry which is preliminary data.</text>
</comment>
<dbReference type="InterPro" id="IPR004860">
    <property type="entry name" value="LAGLIDADG_dom"/>
</dbReference>
<protein>
    <recommendedName>
        <fullName evidence="1">Homing endonuclease LAGLIDADG domain-containing protein</fullName>
    </recommendedName>
</protein>
<dbReference type="Pfam" id="PF00961">
    <property type="entry name" value="LAGLIDADG_1"/>
    <property type="match status" value="1"/>
</dbReference>
<evidence type="ECO:0000313" key="2">
    <source>
        <dbReference type="EMBL" id="GAJ41478.1"/>
    </source>
</evidence>
<evidence type="ECO:0000259" key="1">
    <source>
        <dbReference type="Pfam" id="PF00961"/>
    </source>
</evidence>
<dbReference type="PANTHER" id="PTHR36181">
    <property type="entry name" value="INTRON-ENCODED ENDONUCLEASE AI3-RELATED"/>
    <property type="match status" value="1"/>
</dbReference>
<dbReference type="SUPFAM" id="SSF55608">
    <property type="entry name" value="Homing endonucleases"/>
    <property type="match status" value="1"/>
</dbReference>
<dbReference type="Gene3D" id="3.10.28.10">
    <property type="entry name" value="Homing endonucleases"/>
    <property type="match status" value="1"/>
</dbReference>